<evidence type="ECO:0000256" key="1">
    <source>
        <dbReference type="SAM" id="SignalP"/>
    </source>
</evidence>
<dbReference type="Gene3D" id="2.20.110.10">
    <property type="entry name" value="Histone H3 K4-specific methyltransferase SET7/9 N-terminal domain"/>
    <property type="match status" value="1"/>
</dbReference>
<dbReference type="Pfam" id="PF07661">
    <property type="entry name" value="MORN_2"/>
    <property type="match status" value="2"/>
</dbReference>
<dbReference type="EMBL" id="CP020918">
    <property type="protein sequence ID" value="AWG20592.1"/>
    <property type="molecule type" value="Genomic_DNA"/>
</dbReference>
<dbReference type="Proteomes" id="UP000244527">
    <property type="component" value="Chromosome"/>
</dbReference>
<keyword evidence="3" id="KW-1185">Reference proteome</keyword>
<dbReference type="SUPFAM" id="SSF82185">
    <property type="entry name" value="Histone H3 K4-specific methyltransferase SET7/9 N-terminal domain"/>
    <property type="match status" value="1"/>
</dbReference>
<dbReference type="RefSeq" id="WP_108739551.1">
    <property type="nucleotide sequence ID" value="NZ_CP020918.1"/>
</dbReference>
<evidence type="ECO:0000313" key="2">
    <source>
        <dbReference type="EMBL" id="AWG20592.1"/>
    </source>
</evidence>
<feature type="signal peptide" evidence="1">
    <location>
        <begin position="1"/>
        <end position="18"/>
    </location>
</feature>
<proteinExistence type="predicted"/>
<dbReference type="KEGG" id="ffa:FFWV33_03100"/>
<dbReference type="OrthoDB" id="1467310at2"/>
<dbReference type="AlphaFoldDB" id="A0A2S1LA34"/>
<dbReference type="InterPro" id="IPR011652">
    <property type="entry name" value="MORN_2"/>
</dbReference>
<organism evidence="2 3">
    <name type="scientific">Flavobacterium faecale</name>
    <dbReference type="NCBI Taxonomy" id="1355330"/>
    <lineage>
        <taxon>Bacteria</taxon>
        <taxon>Pseudomonadati</taxon>
        <taxon>Bacteroidota</taxon>
        <taxon>Flavobacteriia</taxon>
        <taxon>Flavobacteriales</taxon>
        <taxon>Flavobacteriaceae</taxon>
        <taxon>Flavobacterium</taxon>
    </lineage>
</organism>
<keyword evidence="1" id="KW-0732">Signal</keyword>
<sequence>MKKYIILGAMLMSGMLFANVVEPKLEVAKDNMVLATYYYDNGQVMQTGMFKDGKLQGEWVSFDANGKKIAIAEYNKGEKVGKWFHWTEGTLNEVDYASNKVVAVKSWKKDALANN</sequence>
<protein>
    <submittedName>
        <fullName evidence="2">Membrane-binding protein</fullName>
    </submittedName>
</protein>
<reference evidence="2 3" key="1">
    <citation type="submission" date="2017-04" db="EMBL/GenBank/DDBJ databases">
        <title>Compelte genome sequence of WV33.</title>
        <authorList>
            <person name="Lee P.C."/>
        </authorList>
    </citation>
    <scope>NUCLEOTIDE SEQUENCE [LARGE SCALE GENOMIC DNA]</scope>
    <source>
        <strain evidence="2 3">WV33</strain>
    </source>
</reference>
<evidence type="ECO:0000313" key="3">
    <source>
        <dbReference type="Proteomes" id="UP000244527"/>
    </source>
</evidence>
<accession>A0A2S1LA34</accession>
<gene>
    <name evidence="2" type="ORF">FFWV33_03100</name>
</gene>
<name>A0A2S1LA34_9FLAO</name>
<feature type="chain" id="PRO_5015430021" evidence="1">
    <location>
        <begin position="19"/>
        <end position="115"/>
    </location>
</feature>